<dbReference type="InterPro" id="IPR009253">
    <property type="entry name" value="DUF905"/>
</dbReference>
<organism evidence="1 2">
    <name type="scientific">Klebsiella phage Soft</name>
    <dbReference type="NCBI Taxonomy" id="2601626"/>
    <lineage>
        <taxon>Viruses</taxon>
        <taxon>Duplodnaviria</taxon>
        <taxon>Heunggongvirae</taxon>
        <taxon>Uroviricota</taxon>
        <taxon>Caudoviricetes</taxon>
        <taxon>Casjensviridae</taxon>
        <taxon>Yonseivirus</taxon>
        <taxon>Yonseivirus soft</taxon>
    </lineage>
</organism>
<reference evidence="1" key="1">
    <citation type="submission" date="2019-06" db="EMBL/GenBank/DDBJ databases">
        <title>Complete genome sequence of Klebsiella pneumonaie chi-like phage Soft.</title>
        <authorList>
            <person name="Michalik J.A."/>
            <person name="Kohler B."/>
            <person name="Liu M."/>
            <person name="Gill J."/>
        </authorList>
    </citation>
    <scope>NUCLEOTIDE SEQUENCE [LARGE SCALE GENOMIC DNA]</scope>
</reference>
<keyword evidence="2" id="KW-1185">Reference proteome</keyword>
<protein>
    <submittedName>
        <fullName evidence="1">Uncharacterized protein</fullName>
    </submittedName>
</protein>
<evidence type="ECO:0000313" key="1">
    <source>
        <dbReference type="EMBL" id="QEM42125.1"/>
    </source>
</evidence>
<accession>A0A5C1K875</accession>
<dbReference type="Proteomes" id="UP000324815">
    <property type="component" value="Segment"/>
</dbReference>
<name>A0A5C1K875_9CAUD</name>
<evidence type="ECO:0000313" key="2">
    <source>
        <dbReference type="Proteomes" id="UP000324815"/>
    </source>
</evidence>
<dbReference type="InterPro" id="IPR038612">
    <property type="entry name" value="YkfF-like_sf"/>
</dbReference>
<dbReference type="SUPFAM" id="SSF54786">
    <property type="entry name" value="YcfA/nrd intein domain"/>
    <property type="match status" value="1"/>
</dbReference>
<dbReference type="Gene3D" id="3.30.160.130">
    <property type="entry name" value="ykff protein like domains"/>
    <property type="match status" value="1"/>
</dbReference>
<dbReference type="EMBL" id="MN106244">
    <property type="protein sequence ID" value="QEM42125.1"/>
    <property type="molecule type" value="Genomic_DNA"/>
</dbReference>
<dbReference type="Pfam" id="PF06006">
    <property type="entry name" value="DUF905"/>
    <property type="match status" value="1"/>
</dbReference>
<gene>
    <name evidence="1" type="ORF">CPTSoftv3_007</name>
</gene>
<sequence>MTYDEITAKINAFTLKDGITVKYNFDKYGSTQVEIREESGSLIWRGWSFEADFAFYLDRELDRYGVSKSAEEIAEQAAAARASRLRNDAIFCQNNGYEALIHSEFTREEIDAEIAAMDRDLAAVEAYHVADSRRPSHVHRADYATDAEYSAAKVAFYAHILRSLWSVRGNSVYRRQVKKTIKSLRDWKAVARKDADAAGVAAVSGKALMVKPVKITTAGGMTLIASQADIKIYPSLMRLNALWDMRHGLTRDTHYNHSLPFHCIAGIEYAQ</sequence>
<proteinExistence type="predicted"/>